<accession>A0ABM5P1F4</accession>
<dbReference type="EMBL" id="CP006935">
    <property type="protein sequence ID" value="AHC40274.1"/>
    <property type="molecule type" value="Genomic_DNA"/>
</dbReference>
<dbReference type="Proteomes" id="UP000018745">
    <property type="component" value="Chromosome"/>
</dbReference>
<name>A0ABM5P1F4_9MOLU</name>
<feature type="compositionally biased region" description="Low complexity" evidence="1">
    <location>
        <begin position="37"/>
        <end position="47"/>
    </location>
</feature>
<dbReference type="PROSITE" id="PS51257">
    <property type="entry name" value="PROKAR_LIPOPROTEIN"/>
    <property type="match status" value="1"/>
</dbReference>
<protein>
    <submittedName>
        <fullName evidence="2">Uncharacterized protein</fullName>
    </submittedName>
</protein>
<sequence length="116" mass="12437">MSFLAKSASLLFAGGGSCIWAFLNMSSPNSAPGINLSTQSSSDSSTQDAERVTPSQPIQSDSPDEVQKEEEDFLSPEPERKDLPNCLLNKGSDKVISKLPPTSYPYLSFSCDNSGK</sequence>
<gene>
    <name evidence="2" type="ORF">OVS_02060</name>
</gene>
<proteinExistence type="predicted"/>
<feature type="region of interest" description="Disordered" evidence="1">
    <location>
        <begin position="31"/>
        <end position="94"/>
    </location>
</feature>
<evidence type="ECO:0000313" key="3">
    <source>
        <dbReference type="Proteomes" id="UP000018745"/>
    </source>
</evidence>
<reference evidence="2 3" key="1">
    <citation type="journal article" date="2014" name="Genome Announc.">
        <title>Complete Genome Sequence of Mycoplasma ovis Strain Michigan, a Hemoplasma of Sheep with Two Distinct 16S rRNA Genes.</title>
        <authorList>
            <person name="Deshuillers P.L."/>
            <person name="Santos A.P."/>
            <person name="do Nascimento N.C."/>
            <person name="Hampel J.A."/>
            <person name="Bergin I.L."/>
            <person name="Dyson M.C."/>
            <person name="Messick J.B."/>
        </authorList>
    </citation>
    <scope>NUCLEOTIDE SEQUENCE [LARGE SCALE GENOMIC DNA]</scope>
    <source>
        <strain evidence="2 3">Michigan</strain>
    </source>
</reference>
<organism evidence="2 3">
    <name type="scientific">Mycoplasma ovis str. Michigan</name>
    <dbReference type="NCBI Taxonomy" id="1415773"/>
    <lineage>
        <taxon>Bacteria</taxon>
        <taxon>Bacillati</taxon>
        <taxon>Mycoplasmatota</taxon>
        <taxon>Mollicutes</taxon>
        <taxon>Mycoplasmataceae</taxon>
        <taxon>Mycoplasma</taxon>
    </lineage>
</organism>
<keyword evidence="3" id="KW-1185">Reference proteome</keyword>
<evidence type="ECO:0000313" key="2">
    <source>
        <dbReference type="EMBL" id="AHC40274.1"/>
    </source>
</evidence>
<dbReference type="RefSeq" id="WP_024071194.1">
    <property type="nucleotide sequence ID" value="NC_023062.1"/>
</dbReference>
<feature type="compositionally biased region" description="Acidic residues" evidence="1">
    <location>
        <begin position="62"/>
        <end position="74"/>
    </location>
</feature>
<evidence type="ECO:0000256" key="1">
    <source>
        <dbReference type="SAM" id="MobiDB-lite"/>
    </source>
</evidence>